<evidence type="ECO:0000313" key="3">
    <source>
        <dbReference type="Proteomes" id="UP000010411"/>
    </source>
</evidence>
<keyword evidence="3" id="KW-1185">Reference proteome</keyword>
<proteinExistence type="predicted"/>
<feature type="non-terminal residue" evidence="2">
    <location>
        <position position="53"/>
    </location>
</feature>
<evidence type="ECO:0000256" key="1">
    <source>
        <dbReference type="SAM" id="MobiDB-lite"/>
    </source>
</evidence>
<reference evidence="2 3" key="1">
    <citation type="submission" date="2012-11" db="EMBL/GenBank/DDBJ databases">
        <authorList>
            <person name="Huguet-Tapia J.C."/>
            <person name="Durkin A.S."/>
            <person name="Pettis G.S."/>
            <person name="Badger J.H."/>
        </authorList>
    </citation>
    <scope>NUCLEOTIDE SEQUENCE [LARGE SCALE GENOMIC DNA]</scope>
    <source>
        <strain evidence="2 3">91-03</strain>
    </source>
</reference>
<dbReference type="EMBL" id="AEJC01000661">
    <property type="protein sequence ID" value="EKX60346.1"/>
    <property type="molecule type" value="Genomic_DNA"/>
</dbReference>
<dbReference type="AlphaFoldDB" id="L1KHT0"/>
<comment type="caution">
    <text evidence="2">The sequence shown here is derived from an EMBL/GenBank/DDBJ whole genome shotgun (WGS) entry which is preliminary data.</text>
</comment>
<gene>
    <name evidence="2" type="ORF">STRIP9103_03700</name>
</gene>
<organism evidence="2 3">
    <name type="scientific">Streptomyces ipomoeae 91-03</name>
    <dbReference type="NCBI Taxonomy" id="698759"/>
    <lineage>
        <taxon>Bacteria</taxon>
        <taxon>Bacillati</taxon>
        <taxon>Actinomycetota</taxon>
        <taxon>Actinomycetes</taxon>
        <taxon>Kitasatosporales</taxon>
        <taxon>Streptomycetaceae</taxon>
        <taxon>Streptomyces</taxon>
    </lineage>
</organism>
<feature type="compositionally biased region" description="Basic and acidic residues" evidence="1">
    <location>
        <begin position="41"/>
        <end position="53"/>
    </location>
</feature>
<sequence>MPTGCGLRNSAPRGAAAPTLPHRPGGTIARSQVRARLPTGKWERRGGRETAEG</sequence>
<accession>L1KHT0</accession>
<name>L1KHT0_9ACTN</name>
<evidence type="ECO:0000313" key="2">
    <source>
        <dbReference type="EMBL" id="EKX60346.1"/>
    </source>
</evidence>
<dbReference type="Proteomes" id="UP000010411">
    <property type="component" value="Unassembled WGS sequence"/>
</dbReference>
<feature type="region of interest" description="Disordered" evidence="1">
    <location>
        <begin position="1"/>
        <end position="53"/>
    </location>
</feature>
<protein>
    <submittedName>
        <fullName evidence="2">Uncharacterized protein</fullName>
    </submittedName>
</protein>